<dbReference type="KEGG" id="ahel:Q31a_01770"/>
<organism evidence="1 2">
    <name type="scientific">Aureliella helgolandensis</name>
    <dbReference type="NCBI Taxonomy" id="2527968"/>
    <lineage>
        <taxon>Bacteria</taxon>
        <taxon>Pseudomonadati</taxon>
        <taxon>Planctomycetota</taxon>
        <taxon>Planctomycetia</taxon>
        <taxon>Pirellulales</taxon>
        <taxon>Pirellulaceae</taxon>
        <taxon>Aureliella</taxon>
    </lineage>
</organism>
<dbReference type="AlphaFoldDB" id="A0A518FZW2"/>
<evidence type="ECO:0000313" key="1">
    <source>
        <dbReference type="EMBL" id="QDV21898.1"/>
    </source>
</evidence>
<name>A0A518FZW2_9BACT</name>
<keyword evidence="2" id="KW-1185">Reference proteome</keyword>
<dbReference type="Proteomes" id="UP000318017">
    <property type="component" value="Chromosome"/>
</dbReference>
<evidence type="ECO:0000313" key="2">
    <source>
        <dbReference type="Proteomes" id="UP000318017"/>
    </source>
</evidence>
<reference evidence="1 2" key="1">
    <citation type="submission" date="2019-02" db="EMBL/GenBank/DDBJ databases">
        <title>Deep-cultivation of Planctomycetes and their phenomic and genomic characterization uncovers novel biology.</title>
        <authorList>
            <person name="Wiegand S."/>
            <person name="Jogler M."/>
            <person name="Boedeker C."/>
            <person name="Pinto D."/>
            <person name="Vollmers J."/>
            <person name="Rivas-Marin E."/>
            <person name="Kohn T."/>
            <person name="Peeters S.H."/>
            <person name="Heuer A."/>
            <person name="Rast P."/>
            <person name="Oberbeckmann S."/>
            <person name="Bunk B."/>
            <person name="Jeske O."/>
            <person name="Meyerdierks A."/>
            <person name="Storesund J.E."/>
            <person name="Kallscheuer N."/>
            <person name="Luecker S."/>
            <person name="Lage O.M."/>
            <person name="Pohl T."/>
            <person name="Merkel B.J."/>
            <person name="Hornburger P."/>
            <person name="Mueller R.-W."/>
            <person name="Bruemmer F."/>
            <person name="Labrenz M."/>
            <person name="Spormann A.M."/>
            <person name="Op den Camp H."/>
            <person name="Overmann J."/>
            <person name="Amann R."/>
            <person name="Jetten M.S.M."/>
            <person name="Mascher T."/>
            <person name="Medema M.H."/>
            <person name="Devos D.P."/>
            <person name="Kaster A.-K."/>
            <person name="Ovreas L."/>
            <person name="Rohde M."/>
            <person name="Galperin M.Y."/>
            <person name="Jogler C."/>
        </authorList>
    </citation>
    <scope>NUCLEOTIDE SEQUENCE [LARGE SCALE GENOMIC DNA]</scope>
    <source>
        <strain evidence="1 2">Q31a</strain>
    </source>
</reference>
<gene>
    <name evidence="1" type="ORF">Q31a_01770</name>
</gene>
<protein>
    <submittedName>
        <fullName evidence="1">Uncharacterized protein</fullName>
    </submittedName>
</protein>
<sequence>MQAACSSWIGFANVQARHWQLPYGDQSVFLRGRTFFELGGYSHLVSTEACEWSPRLRRAGRLRLLAQSFLTPDCRWKRMGTVRITIRIAT</sequence>
<dbReference type="EMBL" id="CP036298">
    <property type="protein sequence ID" value="QDV21898.1"/>
    <property type="molecule type" value="Genomic_DNA"/>
</dbReference>
<accession>A0A518FZW2</accession>
<proteinExistence type="predicted"/>